<dbReference type="InterPro" id="IPR006561">
    <property type="entry name" value="DZF_dom"/>
</dbReference>
<dbReference type="GO" id="GO:0003727">
    <property type="term" value="F:single-stranded RNA binding"/>
    <property type="evidence" value="ECO:0007669"/>
    <property type="project" value="TreeGrafter"/>
</dbReference>
<dbReference type="InterPro" id="IPR043519">
    <property type="entry name" value="NT_sf"/>
</dbReference>
<dbReference type="Gene3D" id="3.30.460.10">
    <property type="entry name" value="Beta Polymerase, domain 2"/>
    <property type="match status" value="1"/>
</dbReference>
<organism evidence="2 3">
    <name type="scientific">Xiphophorus couchianus</name>
    <name type="common">Monterrey platyfish</name>
    <dbReference type="NCBI Taxonomy" id="32473"/>
    <lineage>
        <taxon>Eukaryota</taxon>
        <taxon>Metazoa</taxon>
        <taxon>Chordata</taxon>
        <taxon>Craniata</taxon>
        <taxon>Vertebrata</taxon>
        <taxon>Euteleostomi</taxon>
        <taxon>Actinopterygii</taxon>
        <taxon>Neopterygii</taxon>
        <taxon>Teleostei</taxon>
        <taxon>Neoteleostei</taxon>
        <taxon>Acanthomorphata</taxon>
        <taxon>Ovalentaria</taxon>
        <taxon>Atherinomorphae</taxon>
        <taxon>Cyprinodontiformes</taxon>
        <taxon>Poeciliidae</taxon>
        <taxon>Poeciliinae</taxon>
        <taxon>Xiphophorus</taxon>
    </lineage>
</organism>
<protein>
    <recommendedName>
        <fullName evidence="1">DZF domain-containing protein</fullName>
    </recommendedName>
</protein>
<evidence type="ECO:0000313" key="2">
    <source>
        <dbReference type="Ensembl" id="ENSXCOP00000015198.1"/>
    </source>
</evidence>
<dbReference type="PROSITE" id="PS51703">
    <property type="entry name" value="DZF"/>
    <property type="match status" value="1"/>
</dbReference>
<dbReference type="GO" id="GO:0071011">
    <property type="term" value="C:precatalytic spliceosome"/>
    <property type="evidence" value="ECO:0007669"/>
    <property type="project" value="TreeGrafter"/>
</dbReference>
<dbReference type="STRING" id="32473.ENSXCOP00000015198"/>
<feature type="domain" description="DZF" evidence="1">
    <location>
        <begin position="1"/>
        <end position="94"/>
    </location>
</feature>
<dbReference type="Proteomes" id="UP000261380">
    <property type="component" value="Unplaced"/>
</dbReference>
<evidence type="ECO:0000313" key="3">
    <source>
        <dbReference type="Proteomes" id="UP000261380"/>
    </source>
</evidence>
<dbReference type="Ensembl" id="ENSXCOT00000015389.1">
    <property type="protein sequence ID" value="ENSXCOP00000015198.1"/>
    <property type="gene ID" value="ENSXCOG00000011513.1"/>
</dbReference>
<dbReference type="AlphaFoldDB" id="A0A3B5LT64"/>
<accession>A0A3B5LT64</accession>
<reference evidence="2" key="1">
    <citation type="submission" date="2025-08" db="UniProtKB">
        <authorList>
            <consortium name="Ensembl"/>
        </authorList>
    </citation>
    <scope>IDENTIFICATION</scope>
</reference>
<keyword evidence="3" id="KW-1185">Reference proteome</keyword>
<evidence type="ECO:0000259" key="1">
    <source>
        <dbReference type="PROSITE" id="PS51703"/>
    </source>
</evidence>
<dbReference type="GO" id="GO:0003725">
    <property type="term" value="F:double-stranded RNA binding"/>
    <property type="evidence" value="ECO:0007669"/>
    <property type="project" value="TreeGrafter"/>
</dbReference>
<name>A0A3B5LT64_9TELE</name>
<dbReference type="PANTHER" id="PTHR45762">
    <property type="entry name" value="ZINC FINGER RNA-BINDING PROTEIN"/>
    <property type="match status" value="1"/>
</dbReference>
<dbReference type="PANTHER" id="PTHR45762:SF1">
    <property type="entry name" value="SPERMATID PERINUCLEAR RNA-BINDING PROTEIN"/>
    <property type="match status" value="1"/>
</dbReference>
<proteinExistence type="predicted"/>
<sequence length="94" mass="10430">MAKHASVYPAPEELEAVQALVSIAEGALKKVSDWMDGLKDSPGKTGDTELELVLMCRPKPTKLLLYTVSANLPLQIQVQNRQRARPFKTRRTSP</sequence>
<reference evidence="2" key="2">
    <citation type="submission" date="2025-09" db="UniProtKB">
        <authorList>
            <consortium name="Ensembl"/>
        </authorList>
    </citation>
    <scope>IDENTIFICATION</scope>
</reference>